<comment type="caution">
    <text evidence="3">The sequence shown here is derived from an EMBL/GenBank/DDBJ whole genome shotgun (WGS) entry which is preliminary data.</text>
</comment>
<reference evidence="3 4" key="1">
    <citation type="journal article" date="2018" name="Aquat. Microb. Ecol.">
        <title>Gammaproteobacterial methanotrophs dominate.</title>
        <authorList>
            <person name="Rissanen A.J."/>
            <person name="Saarenheimo J."/>
            <person name="Tiirola M."/>
            <person name="Peura S."/>
            <person name="Aalto S.L."/>
            <person name="Karvinen A."/>
            <person name="Nykanen H."/>
        </authorList>
    </citation>
    <scope>NUCLEOTIDE SEQUENCE [LARGE SCALE GENOMIC DNA]</scope>
    <source>
        <strain evidence="3">AMbin10</strain>
    </source>
</reference>
<accession>A0A2W4TKL4</accession>
<organism evidence="3 4">
    <name type="scientific">Candidatus Methylumidiphilus alinenensis</name>
    <dbReference type="NCBI Taxonomy" id="2202197"/>
    <lineage>
        <taxon>Bacteria</taxon>
        <taxon>Pseudomonadati</taxon>
        <taxon>Pseudomonadota</taxon>
        <taxon>Gammaproteobacteria</taxon>
        <taxon>Methylococcales</taxon>
        <taxon>Candidatus Methylumidiphilus</taxon>
    </lineage>
</organism>
<gene>
    <name evidence="3" type="ORF">DM484_05570</name>
</gene>
<evidence type="ECO:0000259" key="2">
    <source>
        <dbReference type="Pfam" id="PF19995"/>
    </source>
</evidence>
<dbReference type="Pfam" id="PF19995">
    <property type="entry name" value="iSTAND"/>
    <property type="match status" value="1"/>
</dbReference>
<evidence type="ECO:0000259" key="1">
    <source>
        <dbReference type="Pfam" id="PF19962"/>
    </source>
</evidence>
<dbReference type="EMBL" id="QJPH01000196">
    <property type="protein sequence ID" value="PZN82957.1"/>
    <property type="molecule type" value="Genomic_DNA"/>
</dbReference>
<feature type="domain" description="Inactive STAND" evidence="2">
    <location>
        <begin position="96"/>
        <end position="256"/>
    </location>
</feature>
<protein>
    <submittedName>
        <fullName evidence="3">Uncharacterized protein</fullName>
    </submittedName>
</protein>
<proteinExistence type="predicted"/>
<dbReference type="InterPro" id="IPR045475">
    <property type="entry name" value="iSTAND"/>
</dbReference>
<sequence length="344" mass="39052">MGVNCDSKATKRNVLENLFKELEEDYSTAMAQTIAVVDEVECNRLLRHAGTIFQRMEKVEIELKSLDLSPLGNTGDTAQQDIAWLQMELKSKLPEIDFKSLEETLLRIVKEYSDEGCASLLLFQKSSQMGGEWCAARIRELLQRKTRQGQFRHYPLAFQATERIEGMALLRRLGPHLNLDPANQDLPGFARQVVQTLCSSLRTGSVVLIECGRCDDLLRDPEVLRWLIQDFWGDLVRSLAAVANDYEAIKLIILLFVDGPLPENTIAEKHCCTLDDYQKHKLLEIPLKPWGRDDIHDWIANYSCLPLNKVQLKQMTDKIYNATDGLPRVVVHELLKECCPSAGG</sequence>
<feature type="domain" description="Effector-associated" evidence="1">
    <location>
        <begin position="8"/>
        <end position="66"/>
    </location>
</feature>
<evidence type="ECO:0000313" key="3">
    <source>
        <dbReference type="EMBL" id="PZN82957.1"/>
    </source>
</evidence>
<dbReference type="AlphaFoldDB" id="A0A2W4TKL4"/>
<dbReference type="InterPro" id="IPR045438">
    <property type="entry name" value="EAD9"/>
</dbReference>
<evidence type="ECO:0000313" key="4">
    <source>
        <dbReference type="Proteomes" id="UP000249396"/>
    </source>
</evidence>
<name>A0A2W4TKL4_9GAMM</name>
<dbReference type="Proteomes" id="UP000249396">
    <property type="component" value="Unassembled WGS sequence"/>
</dbReference>
<dbReference type="Pfam" id="PF19962">
    <property type="entry name" value="EAD9"/>
    <property type="match status" value="1"/>
</dbReference>